<gene>
    <name evidence="7" type="ORF">AV274_2427</name>
</gene>
<evidence type="ECO:0000256" key="5">
    <source>
        <dbReference type="ARBA" id="ARBA00023136"/>
    </source>
</evidence>
<evidence type="ECO:0000256" key="1">
    <source>
        <dbReference type="ARBA" id="ARBA00004606"/>
    </source>
</evidence>
<dbReference type="AlphaFoldDB" id="A0A196SFK5"/>
<evidence type="ECO:0000313" key="7">
    <source>
        <dbReference type="EMBL" id="OAO15845.1"/>
    </source>
</evidence>
<name>A0A196SFK5_BLAHN</name>
<keyword evidence="6" id="KW-0325">Glycoprotein</keyword>
<accession>A0A196SFK5</accession>
<evidence type="ECO:0000313" key="8">
    <source>
        <dbReference type="Proteomes" id="UP000078348"/>
    </source>
</evidence>
<evidence type="ECO:0000256" key="4">
    <source>
        <dbReference type="ARBA" id="ARBA00022989"/>
    </source>
</evidence>
<keyword evidence="3" id="KW-0735">Signal-anchor</keyword>
<keyword evidence="8" id="KW-1185">Reference proteome</keyword>
<dbReference type="GO" id="GO:0035269">
    <property type="term" value="P:protein O-linked glycosylation via mannose"/>
    <property type="evidence" value="ECO:0007669"/>
    <property type="project" value="TreeGrafter"/>
</dbReference>
<sequence>MIPATLMALPFKERLFFVEHFLKRWGGPISITVIVHRNELHEMEQFIQQSHFPDRLTLTLYIIDVSSNPDCVFTQLADGSMQCEPGPIYPLNRLRNIAIESVSTSHFVLFDMDVWPSLTTYKSLMSLPRRFYANPYNIMIVPAFSFARHIVKRINFPTLKGYVNYYIHHYPNTKRDLARCLHSTNCTRFRGNEPYHDYLSADWAQLPATRQFVHLQCLRSPMLEPYAMVRKWDKLPLFDERFINYGYNKIQWYEELRYKGYEFNVLSQGYCVDLPHKGSTYSKTHIKAKKDKNAPMVTLFHHYLEQLYSSQKEESRHAICLQE</sequence>
<evidence type="ECO:0000256" key="2">
    <source>
        <dbReference type="ARBA" id="ARBA00022692"/>
    </source>
</evidence>
<keyword evidence="4" id="KW-1133">Transmembrane helix</keyword>
<dbReference type="EMBL" id="LXWW01000113">
    <property type="protein sequence ID" value="OAO15845.1"/>
    <property type="molecule type" value="Genomic_DNA"/>
</dbReference>
<dbReference type="GO" id="GO:0016020">
    <property type="term" value="C:membrane"/>
    <property type="evidence" value="ECO:0007669"/>
    <property type="project" value="UniProtKB-SubCell"/>
</dbReference>
<keyword evidence="7" id="KW-0808">Transferase</keyword>
<organism evidence="7 8">
    <name type="scientific">Blastocystis sp. subtype 1 (strain ATCC 50177 / NandII)</name>
    <dbReference type="NCBI Taxonomy" id="478820"/>
    <lineage>
        <taxon>Eukaryota</taxon>
        <taxon>Sar</taxon>
        <taxon>Stramenopiles</taxon>
        <taxon>Bigyra</taxon>
        <taxon>Opalozoa</taxon>
        <taxon>Opalinata</taxon>
        <taxon>Blastocystidae</taxon>
        <taxon>Blastocystis</taxon>
    </lineage>
</organism>
<protein>
    <submittedName>
        <fullName evidence="7">Glycosyltransferase-like protein LARGE2-like protein</fullName>
    </submittedName>
</protein>
<keyword evidence="5" id="KW-0472">Membrane</keyword>
<proteinExistence type="predicted"/>
<dbReference type="Proteomes" id="UP000078348">
    <property type="component" value="Unassembled WGS sequence"/>
</dbReference>
<evidence type="ECO:0000256" key="6">
    <source>
        <dbReference type="ARBA" id="ARBA00023180"/>
    </source>
</evidence>
<comment type="subcellular location">
    <subcellularLocation>
        <location evidence="1">Membrane</location>
        <topology evidence="1">Single-pass type II membrane protein</topology>
    </subcellularLocation>
</comment>
<dbReference type="PANTHER" id="PTHR12270:SF25">
    <property type="entry name" value="GLYCOSYLTRANSFERASE-LIKE PROTEIN LARGE"/>
    <property type="match status" value="1"/>
</dbReference>
<evidence type="ECO:0000256" key="3">
    <source>
        <dbReference type="ARBA" id="ARBA00022968"/>
    </source>
</evidence>
<comment type="caution">
    <text evidence="7">The sequence shown here is derived from an EMBL/GenBank/DDBJ whole genome shotgun (WGS) entry which is preliminary data.</text>
</comment>
<dbReference type="GO" id="GO:0042285">
    <property type="term" value="F:xylosyltransferase activity"/>
    <property type="evidence" value="ECO:0007669"/>
    <property type="project" value="TreeGrafter"/>
</dbReference>
<dbReference type="Pfam" id="PF13896">
    <property type="entry name" value="Glyco_transf_49"/>
    <property type="match status" value="1"/>
</dbReference>
<dbReference type="InterPro" id="IPR051292">
    <property type="entry name" value="Xyl/GlcA_transferase"/>
</dbReference>
<reference evidence="7 8" key="1">
    <citation type="submission" date="2016-05" db="EMBL/GenBank/DDBJ databases">
        <title>Nuclear genome of Blastocystis sp. subtype 1 NandII.</title>
        <authorList>
            <person name="Gentekaki E."/>
            <person name="Curtis B."/>
            <person name="Stairs C."/>
            <person name="Eme L."/>
            <person name="Herman E."/>
            <person name="Klimes V."/>
            <person name="Arias M.C."/>
            <person name="Elias M."/>
            <person name="Hilliou F."/>
            <person name="Klute M."/>
            <person name="Malik S.-B."/>
            <person name="Pightling A."/>
            <person name="Rachubinski R."/>
            <person name="Salas D."/>
            <person name="Schlacht A."/>
            <person name="Suga H."/>
            <person name="Archibald J."/>
            <person name="Ball S.G."/>
            <person name="Clark G."/>
            <person name="Dacks J."/>
            <person name="Van Der Giezen M."/>
            <person name="Tsaousis A."/>
            <person name="Roger A."/>
        </authorList>
    </citation>
    <scope>NUCLEOTIDE SEQUENCE [LARGE SCALE GENOMIC DNA]</scope>
    <source>
        <strain evidence="8">ATCC 50177 / NandII</strain>
    </source>
</reference>
<dbReference type="GO" id="GO:0015020">
    <property type="term" value="F:glucuronosyltransferase activity"/>
    <property type="evidence" value="ECO:0007669"/>
    <property type="project" value="TreeGrafter"/>
</dbReference>
<dbReference type="OrthoDB" id="205012at2759"/>
<keyword evidence="2" id="KW-0812">Transmembrane</keyword>
<dbReference type="PANTHER" id="PTHR12270">
    <property type="entry name" value="GLYCOSYLTRANSFERASE-RELATED"/>
    <property type="match status" value="1"/>
</dbReference>